<dbReference type="InterPro" id="IPR003392">
    <property type="entry name" value="PTHD_SSD"/>
</dbReference>
<organism evidence="8 9">
    <name type="scientific">Rangifer tarandus platyrhynchus</name>
    <name type="common">Svalbard reindeer</name>
    <dbReference type="NCBI Taxonomy" id="3082113"/>
    <lineage>
        <taxon>Eukaryota</taxon>
        <taxon>Metazoa</taxon>
        <taxon>Chordata</taxon>
        <taxon>Craniata</taxon>
        <taxon>Vertebrata</taxon>
        <taxon>Euteleostomi</taxon>
        <taxon>Mammalia</taxon>
        <taxon>Eutheria</taxon>
        <taxon>Laurasiatheria</taxon>
        <taxon>Artiodactyla</taxon>
        <taxon>Ruminantia</taxon>
        <taxon>Pecora</taxon>
        <taxon>Cervidae</taxon>
        <taxon>Odocoileinae</taxon>
        <taxon>Rangifer</taxon>
    </lineage>
</organism>
<gene>
    <name evidence="8" type="ORF">MRATA1EN1_LOCUS3002</name>
</gene>
<dbReference type="InterPro" id="IPR051697">
    <property type="entry name" value="Patched_domain-protein"/>
</dbReference>
<feature type="transmembrane region" description="Helical" evidence="6">
    <location>
        <begin position="118"/>
        <end position="137"/>
    </location>
</feature>
<reference evidence="8" key="1">
    <citation type="submission" date="2023-04" db="EMBL/GenBank/DDBJ databases">
        <authorList>
            <consortium name="ELIXIR-Norway"/>
        </authorList>
    </citation>
    <scope>NUCLEOTIDE SEQUENCE [LARGE SCALE GENOMIC DNA]</scope>
</reference>
<keyword evidence="3 6" id="KW-1133">Transmembrane helix</keyword>
<dbReference type="EMBL" id="OX459947">
    <property type="protein sequence ID" value="CAI9154040.1"/>
    <property type="molecule type" value="Genomic_DNA"/>
</dbReference>
<evidence type="ECO:0000313" key="8">
    <source>
        <dbReference type="EMBL" id="CAI9154040.1"/>
    </source>
</evidence>
<dbReference type="PANTHER" id="PTHR10796:SF60">
    <property type="entry name" value="PATCHED DOMAIN-CONTAINING PROTEIN 3"/>
    <property type="match status" value="1"/>
</dbReference>
<evidence type="ECO:0000259" key="7">
    <source>
        <dbReference type="Pfam" id="PF02460"/>
    </source>
</evidence>
<comment type="subcellular location">
    <subcellularLocation>
        <location evidence="1">Membrane</location>
        <topology evidence="1">Multi-pass membrane protein</topology>
    </subcellularLocation>
</comment>
<evidence type="ECO:0000256" key="2">
    <source>
        <dbReference type="ARBA" id="ARBA00022692"/>
    </source>
</evidence>
<proteinExistence type="predicted"/>
<evidence type="ECO:0000256" key="4">
    <source>
        <dbReference type="ARBA" id="ARBA00023136"/>
    </source>
</evidence>
<evidence type="ECO:0000313" key="9">
    <source>
        <dbReference type="Proteomes" id="UP001176941"/>
    </source>
</evidence>
<dbReference type="Pfam" id="PF02460">
    <property type="entry name" value="Patched"/>
    <property type="match status" value="1"/>
</dbReference>
<keyword evidence="2 6" id="KW-0812">Transmembrane</keyword>
<keyword evidence="9" id="KW-1185">Reference proteome</keyword>
<accession>A0ABN8XZC0</accession>
<evidence type="ECO:0000256" key="6">
    <source>
        <dbReference type="SAM" id="Phobius"/>
    </source>
</evidence>
<dbReference type="PANTHER" id="PTHR10796">
    <property type="entry name" value="PATCHED-RELATED"/>
    <property type="match status" value="1"/>
</dbReference>
<evidence type="ECO:0000256" key="3">
    <source>
        <dbReference type="ARBA" id="ARBA00022989"/>
    </source>
</evidence>
<sequence length="160" mass="17433">MSSSRGVEVDDMLTVISAWQKTSLMDSISKQMSDVYAKVAVPITITTIINVLASNTGTVTSFRAQSPSRVVPEAQLPPPALRSKNQLAQRACCHTNCLEAPLSRAFRQLGWKVGSQPWIFLLLPMVLTAVLGTGLIYQPQDEDDDLEEKYNPVGNSAKAV</sequence>
<keyword evidence="4 6" id="KW-0472">Membrane</keyword>
<feature type="domain" description="Patched" evidence="7">
    <location>
        <begin position="7"/>
        <end position="62"/>
    </location>
</feature>
<protein>
    <recommendedName>
        <fullName evidence="7">Patched domain-containing protein</fullName>
    </recommendedName>
</protein>
<dbReference type="Proteomes" id="UP001176941">
    <property type="component" value="Chromosome 11"/>
</dbReference>
<evidence type="ECO:0000256" key="1">
    <source>
        <dbReference type="ARBA" id="ARBA00004141"/>
    </source>
</evidence>
<evidence type="ECO:0000256" key="5">
    <source>
        <dbReference type="ARBA" id="ARBA00023180"/>
    </source>
</evidence>
<name>A0ABN8XZC0_RANTA</name>
<keyword evidence="5" id="KW-0325">Glycoprotein</keyword>